<comment type="caution">
    <text evidence="5">The sequence shown here is derived from an EMBL/GenBank/DDBJ whole genome shotgun (WGS) entry which is preliminary data.</text>
</comment>
<dbReference type="Proteomes" id="UP000028828">
    <property type="component" value="Unassembled WGS sequence"/>
</dbReference>
<evidence type="ECO:0000313" key="5">
    <source>
        <dbReference type="EMBL" id="KFG27517.1"/>
    </source>
</evidence>
<dbReference type="SUPFAM" id="SSF57840">
    <property type="entry name" value="Ribosomal protein L36"/>
    <property type="match status" value="1"/>
</dbReference>
<reference evidence="5 6" key="1">
    <citation type="submission" date="2014-03" db="EMBL/GenBank/DDBJ databases">
        <authorList>
            <person name="Sibley D."/>
            <person name="Venepally P."/>
            <person name="Karamycheva S."/>
            <person name="Hadjithomas M."/>
            <person name="Khan A."/>
            <person name="Brunk B."/>
            <person name="Roos D."/>
            <person name="Caler E."/>
            <person name="Lorenzi H."/>
        </authorList>
    </citation>
    <scope>NUCLEOTIDE SEQUENCE [LARGE SCALE GENOMIC DNA]</scope>
    <source>
        <strain evidence="6">p89</strain>
    </source>
</reference>
<dbReference type="GO" id="GO:0006412">
    <property type="term" value="P:translation"/>
    <property type="evidence" value="ECO:0007669"/>
    <property type="project" value="InterPro"/>
</dbReference>
<accession>A0A086J5U9</accession>
<dbReference type="GO" id="GO:0005840">
    <property type="term" value="C:ribosome"/>
    <property type="evidence" value="ECO:0007669"/>
    <property type="project" value="UniProtKB-KW"/>
</dbReference>
<dbReference type="InterPro" id="IPR035977">
    <property type="entry name" value="Ribosomal_bL36_sp"/>
</dbReference>
<dbReference type="EMBL" id="AEYI02005369">
    <property type="protein sequence ID" value="KFG27517.1"/>
    <property type="molecule type" value="Genomic_DNA"/>
</dbReference>
<gene>
    <name evidence="5" type="ORF">TGP89_300604</name>
</gene>
<evidence type="ECO:0000256" key="4">
    <source>
        <dbReference type="RuleBase" id="RU000570"/>
    </source>
</evidence>
<evidence type="ECO:0000256" key="2">
    <source>
        <dbReference type="ARBA" id="ARBA00022980"/>
    </source>
</evidence>
<protein>
    <recommendedName>
        <fullName evidence="4">Ribosomal protein</fullName>
    </recommendedName>
</protein>
<dbReference type="AlphaFoldDB" id="A0A086J5U9"/>
<dbReference type="SMR" id="A0A086J5U9"/>
<dbReference type="GO" id="GO:0003735">
    <property type="term" value="F:structural constituent of ribosome"/>
    <property type="evidence" value="ECO:0007669"/>
    <property type="project" value="InterPro"/>
</dbReference>
<dbReference type="Pfam" id="PF00444">
    <property type="entry name" value="Ribosomal_L36"/>
    <property type="match status" value="1"/>
</dbReference>
<dbReference type="GO" id="GO:1990904">
    <property type="term" value="C:ribonucleoprotein complex"/>
    <property type="evidence" value="ECO:0007669"/>
    <property type="project" value="UniProtKB-KW"/>
</dbReference>
<dbReference type="VEuPathDB" id="ToxoDB:TGP89_300604"/>
<evidence type="ECO:0000256" key="3">
    <source>
        <dbReference type="ARBA" id="ARBA00023274"/>
    </source>
</evidence>
<evidence type="ECO:0000313" key="6">
    <source>
        <dbReference type="Proteomes" id="UP000028828"/>
    </source>
</evidence>
<sequence length="37" mass="4546">MKIRSSLKYFCLNCKKKSYKKKQIIKCSNLKHNQRQK</sequence>
<dbReference type="InterPro" id="IPR000473">
    <property type="entry name" value="Ribosomal_bL36"/>
</dbReference>
<proteinExistence type="inferred from homology"/>
<keyword evidence="3 4" id="KW-0687">Ribonucleoprotein</keyword>
<name>A0A086J5U9_TOXGO</name>
<organism evidence="5 6">
    <name type="scientific">Toxoplasma gondii p89</name>
    <dbReference type="NCBI Taxonomy" id="943119"/>
    <lineage>
        <taxon>Eukaryota</taxon>
        <taxon>Sar</taxon>
        <taxon>Alveolata</taxon>
        <taxon>Apicomplexa</taxon>
        <taxon>Conoidasida</taxon>
        <taxon>Coccidia</taxon>
        <taxon>Eucoccidiorida</taxon>
        <taxon>Eimeriorina</taxon>
        <taxon>Sarcocystidae</taxon>
        <taxon>Toxoplasma</taxon>
    </lineage>
</organism>
<comment type="similarity">
    <text evidence="1 4">Belongs to the bacterial ribosomal protein bL36 family.</text>
</comment>
<evidence type="ECO:0000256" key="1">
    <source>
        <dbReference type="ARBA" id="ARBA00007645"/>
    </source>
</evidence>
<keyword evidence="2 4" id="KW-0689">Ribosomal protein</keyword>
<dbReference type="NCBIfam" id="TIGR01022">
    <property type="entry name" value="rpmJ_bact"/>
    <property type="match status" value="1"/>
</dbReference>